<dbReference type="FunFam" id="1.20.1280.50:FF:000006">
    <property type="entry name" value="Transport inhibitor response 1"/>
    <property type="match status" value="1"/>
</dbReference>
<dbReference type="GO" id="GO:0031146">
    <property type="term" value="P:SCF-dependent proteasomal ubiquitin-dependent protein catabolic process"/>
    <property type="evidence" value="ECO:0007669"/>
    <property type="project" value="TreeGrafter"/>
</dbReference>
<dbReference type="InterPro" id="IPR001611">
    <property type="entry name" value="Leu-rich_rpt"/>
</dbReference>
<dbReference type="SUPFAM" id="SSF81383">
    <property type="entry name" value="F-box domain"/>
    <property type="match status" value="1"/>
</dbReference>
<dbReference type="PANTHER" id="PTHR16134:SF66">
    <property type="entry name" value="PROTEIN TRANSPORT INHIBITOR RESPONSE 1"/>
    <property type="match status" value="1"/>
</dbReference>
<dbReference type="InterPro" id="IPR006553">
    <property type="entry name" value="Leu-rich_rpt_Cys-con_subtyp"/>
</dbReference>
<dbReference type="InterPro" id="IPR036047">
    <property type="entry name" value="F-box-like_dom_sf"/>
</dbReference>
<dbReference type="Gene3D" id="3.80.10.10">
    <property type="entry name" value="Ribonuclease Inhibitor"/>
    <property type="match status" value="1"/>
</dbReference>
<dbReference type="InterPro" id="IPR041567">
    <property type="entry name" value="COI1_F-box"/>
</dbReference>
<evidence type="ECO:0000313" key="4">
    <source>
        <dbReference type="Proteomes" id="UP001180020"/>
    </source>
</evidence>
<dbReference type="Gene3D" id="1.20.1280.50">
    <property type="match status" value="1"/>
</dbReference>
<keyword evidence="4" id="KW-1185">Reference proteome</keyword>
<reference evidence="3" key="1">
    <citation type="journal article" date="2023" name="Nat. Commun.">
        <title>Diploid and tetraploid genomes of Acorus and the evolution of monocots.</title>
        <authorList>
            <person name="Ma L."/>
            <person name="Liu K.W."/>
            <person name="Li Z."/>
            <person name="Hsiao Y.Y."/>
            <person name="Qi Y."/>
            <person name="Fu T."/>
            <person name="Tang G.D."/>
            <person name="Zhang D."/>
            <person name="Sun W.H."/>
            <person name="Liu D.K."/>
            <person name="Li Y."/>
            <person name="Chen G.Z."/>
            <person name="Liu X.D."/>
            <person name="Liao X.Y."/>
            <person name="Jiang Y.T."/>
            <person name="Yu X."/>
            <person name="Hao Y."/>
            <person name="Huang J."/>
            <person name="Zhao X.W."/>
            <person name="Ke S."/>
            <person name="Chen Y.Y."/>
            <person name="Wu W.L."/>
            <person name="Hsu J.L."/>
            <person name="Lin Y.F."/>
            <person name="Huang M.D."/>
            <person name="Li C.Y."/>
            <person name="Huang L."/>
            <person name="Wang Z.W."/>
            <person name="Zhao X."/>
            <person name="Zhong W.Y."/>
            <person name="Peng D.H."/>
            <person name="Ahmad S."/>
            <person name="Lan S."/>
            <person name="Zhang J.S."/>
            <person name="Tsai W.C."/>
            <person name="Van de Peer Y."/>
            <person name="Liu Z.J."/>
        </authorList>
    </citation>
    <scope>NUCLEOTIDE SEQUENCE</scope>
    <source>
        <strain evidence="3">CP</strain>
    </source>
</reference>
<dbReference type="SUPFAM" id="SSF52047">
    <property type="entry name" value="RNI-like"/>
    <property type="match status" value="1"/>
</dbReference>
<accession>A0AAV9F046</accession>
<dbReference type="CDD" id="cd22159">
    <property type="entry name" value="F-box_AtTIR1-like"/>
    <property type="match status" value="1"/>
</dbReference>
<dbReference type="Proteomes" id="UP001180020">
    <property type="component" value="Unassembled WGS sequence"/>
</dbReference>
<comment type="caution">
    <text evidence="3">The sequence shown here is derived from an EMBL/GenBank/DDBJ whole genome shotgun (WGS) entry which is preliminary data.</text>
</comment>
<dbReference type="InterPro" id="IPR041101">
    <property type="entry name" value="Transp_inhibit"/>
</dbReference>
<organism evidence="3 4">
    <name type="scientific">Acorus calamus</name>
    <name type="common">Sweet flag</name>
    <dbReference type="NCBI Taxonomy" id="4465"/>
    <lineage>
        <taxon>Eukaryota</taxon>
        <taxon>Viridiplantae</taxon>
        <taxon>Streptophyta</taxon>
        <taxon>Embryophyta</taxon>
        <taxon>Tracheophyta</taxon>
        <taxon>Spermatophyta</taxon>
        <taxon>Magnoliopsida</taxon>
        <taxon>Liliopsida</taxon>
        <taxon>Acoraceae</taxon>
        <taxon>Acorus</taxon>
    </lineage>
</organism>
<dbReference type="AlphaFoldDB" id="A0AAV9F046"/>
<dbReference type="SMART" id="SM00256">
    <property type="entry name" value="FBOX"/>
    <property type="match status" value="1"/>
</dbReference>
<evidence type="ECO:0000256" key="1">
    <source>
        <dbReference type="ARBA" id="ARBA00023294"/>
    </source>
</evidence>
<dbReference type="PANTHER" id="PTHR16134">
    <property type="entry name" value="F-BOX/TPR REPEAT PROTEIN POF3"/>
    <property type="match status" value="1"/>
</dbReference>
<protein>
    <submittedName>
        <fullName evidence="3">Protein TRANSPORT INHIBITOR RESPONSE 1</fullName>
    </submittedName>
</protein>
<dbReference type="GO" id="GO:0009734">
    <property type="term" value="P:auxin-activated signaling pathway"/>
    <property type="evidence" value="ECO:0007669"/>
    <property type="project" value="UniProtKB-KW"/>
</dbReference>
<evidence type="ECO:0000259" key="2">
    <source>
        <dbReference type="SMART" id="SM00256"/>
    </source>
</evidence>
<gene>
    <name evidence="3" type="primary">TIR1</name>
    <name evidence="3" type="ORF">QJS10_CPB04g00725</name>
</gene>
<dbReference type="Pfam" id="PF13516">
    <property type="entry name" value="LRR_6"/>
    <property type="match status" value="1"/>
</dbReference>
<keyword evidence="1" id="KW-0927">Auxin signaling pathway</keyword>
<dbReference type="InterPro" id="IPR001810">
    <property type="entry name" value="F-box_dom"/>
</dbReference>
<dbReference type="SMART" id="SM00367">
    <property type="entry name" value="LRR_CC"/>
    <property type="match status" value="6"/>
</dbReference>
<reference evidence="3" key="2">
    <citation type="submission" date="2023-06" db="EMBL/GenBank/DDBJ databases">
        <authorList>
            <person name="Ma L."/>
            <person name="Liu K.-W."/>
            <person name="Li Z."/>
            <person name="Hsiao Y.-Y."/>
            <person name="Qi Y."/>
            <person name="Fu T."/>
            <person name="Tang G."/>
            <person name="Zhang D."/>
            <person name="Sun W.-H."/>
            <person name="Liu D.-K."/>
            <person name="Li Y."/>
            <person name="Chen G.-Z."/>
            <person name="Liu X.-D."/>
            <person name="Liao X.-Y."/>
            <person name="Jiang Y.-T."/>
            <person name="Yu X."/>
            <person name="Hao Y."/>
            <person name="Huang J."/>
            <person name="Zhao X.-W."/>
            <person name="Ke S."/>
            <person name="Chen Y.-Y."/>
            <person name="Wu W.-L."/>
            <person name="Hsu J.-L."/>
            <person name="Lin Y.-F."/>
            <person name="Huang M.-D."/>
            <person name="Li C.-Y."/>
            <person name="Huang L."/>
            <person name="Wang Z.-W."/>
            <person name="Zhao X."/>
            <person name="Zhong W.-Y."/>
            <person name="Peng D.-H."/>
            <person name="Ahmad S."/>
            <person name="Lan S."/>
            <person name="Zhang J.-S."/>
            <person name="Tsai W.-C."/>
            <person name="Van De Peer Y."/>
            <person name="Liu Z.-J."/>
        </authorList>
    </citation>
    <scope>NUCLEOTIDE SEQUENCE</scope>
    <source>
        <strain evidence="3">CP</strain>
        <tissue evidence="3">Leaves</tissue>
    </source>
</reference>
<proteinExistence type="predicted"/>
<sequence length="592" mass="65473">MDSAFPEEVLEHVFSFVGPHADRNAISAVCRLWRRIERQSRRRIFVGNIYAVSPTIATRRFPAARAVELKGKPHFADFNLVPYGWGGGAGAWISAMAEAWPWLEEINSRGWSSPTSHSRSSRGRSGILGFWSSLRARGSQRTVSLPSRPIAEDVLLSVPVLNLRELDLRENEVEDRTGHWLNHFPESCTSLVTLNIAHLVSEVSFSAIERLVGRCPNLRTLRLNHSVTLDRLASLLCKAPQLSDIGTGGFSALPAEEVRQELYTKLESAFMGCKCLRSLSGFGDASPVYLSAVYSVCPGLTTLNLSYASLQSPDLVKMISRCPNLQQLWVMDCIEDEGLEAVAESCRSLKELRVFPSDPYGQGPPVALTERGLVAISAGCPSLHSILYFCRQMTNVALQSVAQSRPNLTCFRLCIIDPLTPDYLTGQPLDMGFSAVVESCQGLRRLSLSGLLTDRVFERIGTLGHRLEMLSVAFAGDSDAGLHYILSGCRSLRKLEIRDCPFGDTALLANAGKLETMRSLWMSSCHVTLGACRALAEKMPQLNVEVIDEGWKPSLKRPDDWFVEKLYVYRTVAGPRQDMPSYVYTLPSQLGS</sequence>
<feature type="domain" description="F-box" evidence="2">
    <location>
        <begin position="5"/>
        <end position="46"/>
    </location>
</feature>
<name>A0AAV9F046_ACOCL</name>
<dbReference type="GO" id="GO:0019005">
    <property type="term" value="C:SCF ubiquitin ligase complex"/>
    <property type="evidence" value="ECO:0007669"/>
    <property type="project" value="TreeGrafter"/>
</dbReference>
<evidence type="ECO:0000313" key="3">
    <source>
        <dbReference type="EMBL" id="KAK1319386.1"/>
    </source>
</evidence>
<dbReference type="Pfam" id="PF18511">
    <property type="entry name" value="F-box_5"/>
    <property type="match status" value="1"/>
</dbReference>
<dbReference type="Pfam" id="PF18791">
    <property type="entry name" value="Transp_inhibit"/>
    <property type="match status" value="1"/>
</dbReference>
<dbReference type="EMBL" id="JAUJYO010000004">
    <property type="protein sequence ID" value="KAK1319386.1"/>
    <property type="molecule type" value="Genomic_DNA"/>
</dbReference>
<dbReference type="InterPro" id="IPR032675">
    <property type="entry name" value="LRR_dom_sf"/>
</dbReference>